<sequence>MASGKLFSNESRRFHDEFNGGGSWGARTAGDGDAEFLSHAFTHFVAFQSVDFATRHHHHHYDGREMSACVTAVGDECDELDVLEDTAMAEEYPNELDCKQISLWSYFSGILDDLTCDITFIQ</sequence>
<comment type="caution">
    <text evidence="1">The sequence shown here is derived from an EMBL/GenBank/DDBJ whole genome shotgun (WGS) entry which is preliminary data.</text>
</comment>
<evidence type="ECO:0000313" key="2">
    <source>
        <dbReference type="Proteomes" id="UP001145021"/>
    </source>
</evidence>
<protein>
    <submittedName>
        <fullName evidence="1">Uncharacterized protein</fullName>
    </submittedName>
</protein>
<dbReference type="EMBL" id="JANBOH010000294">
    <property type="protein sequence ID" value="KAJ1643124.1"/>
    <property type="molecule type" value="Genomic_DNA"/>
</dbReference>
<accession>A0A9W7XGQ2</accession>
<reference evidence="1" key="1">
    <citation type="submission" date="2022-07" db="EMBL/GenBank/DDBJ databases">
        <title>Phylogenomic reconstructions and comparative analyses of Kickxellomycotina fungi.</title>
        <authorList>
            <person name="Reynolds N.K."/>
            <person name="Stajich J.E."/>
            <person name="Barry K."/>
            <person name="Grigoriev I.V."/>
            <person name="Crous P."/>
            <person name="Smith M.E."/>
        </authorList>
    </citation>
    <scope>NUCLEOTIDE SEQUENCE</scope>
    <source>
        <strain evidence="1">NBRC 105413</strain>
    </source>
</reference>
<gene>
    <name evidence="1" type="ORF">LPJ64_005080</name>
</gene>
<keyword evidence="2" id="KW-1185">Reference proteome</keyword>
<proteinExistence type="predicted"/>
<name>A0A9W7XGQ2_9FUNG</name>
<dbReference type="AlphaFoldDB" id="A0A9W7XGQ2"/>
<dbReference type="Proteomes" id="UP001145021">
    <property type="component" value="Unassembled WGS sequence"/>
</dbReference>
<evidence type="ECO:0000313" key="1">
    <source>
        <dbReference type="EMBL" id="KAJ1643124.1"/>
    </source>
</evidence>
<organism evidence="1 2">
    <name type="scientific">Coemansia asiatica</name>
    <dbReference type="NCBI Taxonomy" id="1052880"/>
    <lineage>
        <taxon>Eukaryota</taxon>
        <taxon>Fungi</taxon>
        <taxon>Fungi incertae sedis</taxon>
        <taxon>Zoopagomycota</taxon>
        <taxon>Kickxellomycotina</taxon>
        <taxon>Kickxellomycetes</taxon>
        <taxon>Kickxellales</taxon>
        <taxon>Kickxellaceae</taxon>
        <taxon>Coemansia</taxon>
    </lineage>
</organism>